<name>A0A4Y8PAJ3_9BACT</name>
<gene>
    <name evidence="3" type="ORF">A7Q10_08855</name>
</gene>
<dbReference type="Gene3D" id="2.60.300.12">
    <property type="entry name" value="HesB-like domain"/>
    <property type="match status" value="1"/>
</dbReference>
<evidence type="ECO:0000256" key="1">
    <source>
        <dbReference type="ARBA" id="ARBA00006718"/>
    </source>
</evidence>
<comment type="similarity">
    <text evidence="1">Belongs to the HesB/IscA family.</text>
</comment>
<dbReference type="PANTHER" id="PTHR10072:SF41">
    <property type="entry name" value="IRON-SULFUR CLUSTER ASSEMBLY 1 HOMOLOG, MITOCHONDRIAL"/>
    <property type="match status" value="1"/>
</dbReference>
<dbReference type="InterPro" id="IPR050322">
    <property type="entry name" value="Fe-S_cluster_asmbl/transfer"/>
</dbReference>
<feature type="domain" description="Core" evidence="2">
    <location>
        <begin position="1"/>
        <end position="103"/>
    </location>
</feature>
<proteinExistence type="inferred from homology"/>
<accession>A0A4Y8PAJ3</accession>
<evidence type="ECO:0000313" key="3">
    <source>
        <dbReference type="EMBL" id="TFE67926.1"/>
    </source>
</evidence>
<organism evidence="3 4">
    <name type="scientific">Methylacidiphilum caldifontis</name>
    <dbReference type="NCBI Taxonomy" id="2795386"/>
    <lineage>
        <taxon>Bacteria</taxon>
        <taxon>Pseudomonadati</taxon>
        <taxon>Verrucomicrobiota</taxon>
        <taxon>Methylacidiphilae</taxon>
        <taxon>Methylacidiphilales</taxon>
        <taxon>Methylacidiphilaceae</taxon>
        <taxon>Methylacidiphilum (ex Ratnadevi et al. 2023)</taxon>
    </lineage>
</organism>
<dbReference type="InterPro" id="IPR035903">
    <property type="entry name" value="HesB-like_dom_sf"/>
</dbReference>
<dbReference type="GO" id="GO:0051537">
    <property type="term" value="F:2 iron, 2 sulfur cluster binding"/>
    <property type="evidence" value="ECO:0007669"/>
    <property type="project" value="TreeGrafter"/>
</dbReference>
<reference evidence="3 4" key="1">
    <citation type="submission" date="2016-05" db="EMBL/GenBank/DDBJ databases">
        <title>Diversity and Homogeneity among Thermoacidophilic Verrucomicrobia Methanotrophs Linked with Geographical Origin.</title>
        <authorList>
            <person name="Erikstad H.-A."/>
            <person name="Smestad N.B."/>
            <person name="Ceballos R.M."/>
            <person name="Birkeland N.-K."/>
        </authorList>
    </citation>
    <scope>NUCLEOTIDE SEQUENCE [LARGE SCALE GENOMIC DNA]</scope>
    <source>
        <strain evidence="3 4">Phi</strain>
    </source>
</reference>
<dbReference type="EMBL" id="LXQC01000145">
    <property type="protein sequence ID" value="TFE67926.1"/>
    <property type="molecule type" value="Genomic_DNA"/>
</dbReference>
<evidence type="ECO:0000259" key="2">
    <source>
        <dbReference type="Pfam" id="PF01521"/>
    </source>
</evidence>
<dbReference type="AlphaFoldDB" id="A0A4Y8PAJ3"/>
<dbReference type="OrthoDB" id="9801228at2"/>
<dbReference type="NCBIfam" id="TIGR00049">
    <property type="entry name" value="iron-sulfur cluster assembly accessory protein"/>
    <property type="match status" value="1"/>
</dbReference>
<dbReference type="InterPro" id="IPR016092">
    <property type="entry name" value="ATAP"/>
</dbReference>
<sequence>MAIMITQRAQEKLAKSLQGKKEAVGLRLAVLRSGCAGYSYHLNYARQVEADDFVCTFPGGKLVVDQDSLKMLEGLVLDYVKDSFRERFVFNNPNATGSCGCGESFSVGESLQVKKTKL</sequence>
<dbReference type="SUPFAM" id="SSF89360">
    <property type="entry name" value="HesB-like domain"/>
    <property type="match status" value="1"/>
</dbReference>
<dbReference type="InterPro" id="IPR017870">
    <property type="entry name" value="FeS_cluster_insertion_CS"/>
</dbReference>
<dbReference type="GO" id="GO:0016226">
    <property type="term" value="P:iron-sulfur cluster assembly"/>
    <property type="evidence" value="ECO:0007669"/>
    <property type="project" value="InterPro"/>
</dbReference>
<comment type="caution">
    <text evidence="3">The sequence shown here is derived from an EMBL/GenBank/DDBJ whole genome shotgun (WGS) entry which is preliminary data.</text>
</comment>
<dbReference type="GO" id="GO:0005737">
    <property type="term" value="C:cytoplasm"/>
    <property type="evidence" value="ECO:0007669"/>
    <property type="project" value="TreeGrafter"/>
</dbReference>
<dbReference type="PROSITE" id="PS01152">
    <property type="entry name" value="HESB"/>
    <property type="match status" value="1"/>
</dbReference>
<dbReference type="RefSeq" id="WP_134440332.1">
    <property type="nucleotide sequence ID" value="NZ_LXQC01000145.1"/>
</dbReference>
<dbReference type="PANTHER" id="PTHR10072">
    <property type="entry name" value="IRON-SULFUR CLUSTER ASSEMBLY PROTEIN"/>
    <property type="match status" value="1"/>
</dbReference>
<dbReference type="Proteomes" id="UP000297713">
    <property type="component" value="Unassembled WGS sequence"/>
</dbReference>
<dbReference type="InterPro" id="IPR000361">
    <property type="entry name" value="ATAP_core_dom"/>
</dbReference>
<protein>
    <recommendedName>
        <fullName evidence="2">Core domain-containing protein</fullName>
    </recommendedName>
</protein>
<keyword evidence="4" id="KW-1185">Reference proteome</keyword>
<evidence type="ECO:0000313" key="4">
    <source>
        <dbReference type="Proteomes" id="UP000297713"/>
    </source>
</evidence>
<dbReference type="Pfam" id="PF01521">
    <property type="entry name" value="Fe-S_biosyn"/>
    <property type="match status" value="1"/>
</dbReference>